<evidence type="ECO:0000256" key="7">
    <source>
        <dbReference type="ARBA" id="ARBA00023014"/>
    </source>
</evidence>
<feature type="region of interest" description="Fe-S binding site B" evidence="9">
    <location>
        <begin position="311"/>
        <end position="325"/>
    </location>
</feature>
<dbReference type="PANTHER" id="PTHR13273">
    <property type="entry name" value="ANAMORSIN"/>
    <property type="match status" value="1"/>
</dbReference>
<keyword evidence="3 9" id="KW-0004">4Fe-4S</keyword>
<dbReference type="Proteomes" id="UP000236544">
    <property type="component" value="Unassembled WGS sequence"/>
</dbReference>
<keyword evidence="5 9" id="KW-0479">Metal-binding</keyword>
<feature type="domain" description="Fe-S cluster assembly protein Dre2 N-terminal" evidence="12">
    <location>
        <begin position="5"/>
        <end position="131"/>
    </location>
</feature>
<feature type="binding site" evidence="9">
    <location>
        <position position="322"/>
    </location>
    <ligand>
        <name>[4Fe-4S] cluster</name>
        <dbReference type="ChEBI" id="CHEBI:49883"/>
    </ligand>
</feature>
<feature type="region of interest" description="Fe-S binding site A" evidence="9">
    <location>
        <begin position="248"/>
        <end position="264"/>
    </location>
</feature>
<dbReference type="GO" id="GO:0009055">
    <property type="term" value="F:electron transfer activity"/>
    <property type="evidence" value="ECO:0007669"/>
    <property type="project" value="UniProtKB-UniRule"/>
</dbReference>
<dbReference type="Pfam" id="PF16803">
    <property type="entry name" value="DRE2_N"/>
    <property type="match status" value="1"/>
</dbReference>
<gene>
    <name evidence="13" type="ORF">LAQU0_S04e00188g</name>
</gene>
<feature type="short sequence motif" description="Cx2C motif 2" evidence="9">
    <location>
        <begin position="322"/>
        <end position="325"/>
    </location>
</feature>
<dbReference type="AlphaFoldDB" id="A0A0P1KQA4"/>
<evidence type="ECO:0000313" key="14">
    <source>
        <dbReference type="Proteomes" id="UP000236544"/>
    </source>
</evidence>
<comment type="similarity">
    <text evidence="2 9">Belongs to the anamorsin family.</text>
</comment>
<keyword evidence="9" id="KW-0001">2Fe-2S</keyword>
<feature type="binding site" evidence="9">
    <location>
        <position position="325"/>
    </location>
    <ligand>
        <name>[4Fe-4S] cluster</name>
        <dbReference type="ChEBI" id="CHEBI:49883"/>
    </ligand>
</feature>
<dbReference type="InterPro" id="IPR046408">
    <property type="entry name" value="CIAPIN1"/>
</dbReference>
<feature type="binding site" evidence="9">
    <location>
        <position position="248"/>
    </location>
    <ligand>
        <name>[2Fe-2S] cluster</name>
        <dbReference type="ChEBI" id="CHEBI:190135"/>
    </ligand>
</feature>
<dbReference type="GO" id="GO:0005758">
    <property type="term" value="C:mitochondrial intermembrane space"/>
    <property type="evidence" value="ECO:0007669"/>
    <property type="project" value="UniProtKB-SubCell"/>
</dbReference>
<evidence type="ECO:0000259" key="11">
    <source>
        <dbReference type="Pfam" id="PF05093"/>
    </source>
</evidence>
<dbReference type="GO" id="GO:0051537">
    <property type="term" value="F:2 iron, 2 sulfur cluster binding"/>
    <property type="evidence" value="ECO:0007669"/>
    <property type="project" value="UniProtKB-UniRule"/>
</dbReference>
<name>A0A0P1KQA4_9SACH</name>
<evidence type="ECO:0000256" key="8">
    <source>
        <dbReference type="ARBA" id="ARBA00023128"/>
    </source>
</evidence>
<feature type="compositionally biased region" description="Acidic residues" evidence="10">
    <location>
        <begin position="188"/>
        <end position="208"/>
    </location>
</feature>
<comment type="domain">
    <text evidence="9">The twin Cx2C motifs are involved in the recognition by the mitochondrial MIA40-ERV1 disulfide relay system. The formation of 2 disulfide bonds in the Cx2C motifs through dithiol/disulfide exchange reactions effectively traps the protein in the mitochondrial intermembrane space.</text>
</comment>
<dbReference type="GO" id="GO:0016226">
    <property type="term" value="P:iron-sulfur cluster assembly"/>
    <property type="evidence" value="ECO:0007669"/>
    <property type="project" value="UniProtKB-UniRule"/>
</dbReference>
<dbReference type="InterPro" id="IPR031838">
    <property type="entry name" value="Dre2_N"/>
</dbReference>
<feature type="binding site" evidence="9">
    <location>
        <position position="311"/>
    </location>
    <ligand>
        <name>[4Fe-4S] cluster</name>
        <dbReference type="ChEBI" id="CHEBI:49883"/>
    </ligand>
</feature>
<dbReference type="InterPro" id="IPR007785">
    <property type="entry name" value="Anamorsin"/>
</dbReference>
<evidence type="ECO:0000256" key="9">
    <source>
        <dbReference type="HAMAP-Rule" id="MF_03115"/>
    </source>
</evidence>
<feature type="domain" description="Anamorsin C-terminal" evidence="11">
    <location>
        <begin position="243"/>
        <end position="341"/>
    </location>
</feature>
<keyword evidence="6 9" id="KW-0408">Iron</keyword>
<keyword evidence="14" id="KW-1185">Reference proteome</keyword>
<comment type="domain">
    <text evidence="9">The C-terminal domain binds 2 Fe-S clusters but is otherwise mostly in an intrinsically disordered conformation.</text>
</comment>
<protein>
    <submittedName>
        <fullName evidence="13">LAQU0S04e00188g1_1</fullName>
    </submittedName>
</protein>
<evidence type="ECO:0000256" key="6">
    <source>
        <dbReference type="ARBA" id="ARBA00023004"/>
    </source>
</evidence>
<keyword evidence="8 9" id="KW-0496">Mitochondrion</keyword>
<comment type="domain">
    <text evidence="9">The N-terminal domain has structural similarity with S-adenosyl-L-methionine-dependent methyltransferases, but does not bind S-adenosyl-L-methionine. It is required for correct assembly of the 2 Fe-S clusters.</text>
</comment>
<feature type="binding site" evidence="9">
    <location>
        <position position="314"/>
    </location>
    <ligand>
        <name>[4Fe-4S] cluster</name>
        <dbReference type="ChEBI" id="CHEBI:49883"/>
    </ligand>
</feature>
<dbReference type="Pfam" id="PF05093">
    <property type="entry name" value="CIAPIN1"/>
    <property type="match status" value="1"/>
</dbReference>
<comment type="cofactor">
    <cofactor evidence="1 9">
        <name>[4Fe-4S] cluster</name>
        <dbReference type="ChEBI" id="CHEBI:49883"/>
    </cofactor>
</comment>
<dbReference type="EMBL" id="LN890563">
    <property type="protein sequence ID" value="CUS21761.1"/>
    <property type="molecule type" value="Genomic_DNA"/>
</dbReference>
<evidence type="ECO:0000256" key="5">
    <source>
        <dbReference type="ARBA" id="ARBA00022723"/>
    </source>
</evidence>
<dbReference type="HAMAP" id="MF_03115">
    <property type="entry name" value="Anamorsin"/>
    <property type="match status" value="1"/>
</dbReference>
<feature type="short sequence motif" description="Cx2C motif 1" evidence="9">
    <location>
        <begin position="311"/>
        <end position="314"/>
    </location>
</feature>
<sequence>MSGEKNSLLLIHPAVTTTPELVESVKKSNMFADSSKLDQFLVNKLNDSSVQLEDENYSLVYYLTPEKESEIQFPTKLIAVLAQSLEDGGKLYGLSDAYKIDALINGFEVVNSGEQDYHWVKKAAAQTQTAPVALRPKRNTPVGGSKPLPTFAKPSATLPTFKKAEKPRASGLPTFKKAESPRASVVAEDLDTGEDRDGMEENDSDSDELTASKSKFFDDVAGQDSAESIDEDDLVDDGEKTAITVVTCGKTKTRRRKACKDCTCGLKEAEAQEADAARAAQDSVLGKPVKFDEQELTEIDFTIQGKKVGGCGSCSLGDAFRCSGCPYLGLPAFKPGQPISLDTIADDL</sequence>
<dbReference type="Gene3D" id="3.40.50.11000">
    <property type="entry name" value="Fe-S cluster assembly protein Dre2, N-terminal domain"/>
    <property type="match status" value="1"/>
</dbReference>
<comment type="caution">
    <text evidence="9">Lacks conserved residue(s) required for the propagation of feature annotation.</text>
</comment>
<feature type="binding site" evidence="9">
    <location>
        <position position="259"/>
    </location>
    <ligand>
        <name>[2Fe-2S] cluster</name>
        <dbReference type="ChEBI" id="CHEBI:190135"/>
    </ligand>
</feature>
<reference evidence="14" key="1">
    <citation type="submission" date="2015-10" db="EMBL/GenBank/DDBJ databases">
        <authorList>
            <person name="Devillers H."/>
        </authorList>
    </citation>
    <scope>NUCLEOTIDE SEQUENCE [LARGE SCALE GENOMIC DNA]</scope>
</reference>
<evidence type="ECO:0000256" key="4">
    <source>
        <dbReference type="ARBA" id="ARBA00022490"/>
    </source>
</evidence>
<proteinExistence type="inferred from homology"/>
<dbReference type="OrthoDB" id="311633at2759"/>
<accession>A0A0P1KQA4</accession>
<evidence type="ECO:0000256" key="2">
    <source>
        <dbReference type="ARBA" id="ARBA00008169"/>
    </source>
</evidence>
<evidence type="ECO:0000313" key="13">
    <source>
        <dbReference type="EMBL" id="CUS21761.1"/>
    </source>
</evidence>
<feature type="region of interest" description="Disordered" evidence="10">
    <location>
        <begin position="128"/>
        <end position="229"/>
    </location>
</feature>
<comment type="subcellular location">
    <subcellularLocation>
        <location evidence="9">Cytoplasm</location>
    </subcellularLocation>
    <subcellularLocation>
        <location evidence="9">Mitochondrion intermembrane space</location>
    </subcellularLocation>
</comment>
<keyword evidence="4 9" id="KW-0963">Cytoplasm</keyword>
<evidence type="ECO:0000256" key="10">
    <source>
        <dbReference type="SAM" id="MobiDB-lite"/>
    </source>
</evidence>
<feature type="binding site" evidence="9">
    <location>
        <position position="264"/>
    </location>
    <ligand>
        <name>[2Fe-2S] cluster</name>
        <dbReference type="ChEBI" id="CHEBI:190135"/>
    </ligand>
</feature>
<comment type="cofactor">
    <cofactor evidence="9">
        <name>[2Fe-2S] cluster</name>
        <dbReference type="ChEBI" id="CHEBI:190135"/>
    </cofactor>
</comment>
<dbReference type="GO" id="GO:0046872">
    <property type="term" value="F:metal ion binding"/>
    <property type="evidence" value="ECO:0007669"/>
    <property type="project" value="UniProtKB-KW"/>
</dbReference>
<organism evidence="13 14">
    <name type="scientific">Lachancea quebecensis</name>
    <dbReference type="NCBI Taxonomy" id="1654605"/>
    <lineage>
        <taxon>Eukaryota</taxon>
        <taxon>Fungi</taxon>
        <taxon>Dikarya</taxon>
        <taxon>Ascomycota</taxon>
        <taxon>Saccharomycotina</taxon>
        <taxon>Saccharomycetes</taxon>
        <taxon>Saccharomycetales</taxon>
        <taxon>Saccharomycetaceae</taxon>
        <taxon>Lachancea</taxon>
    </lineage>
</organism>
<dbReference type="GO" id="GO:0051539">
    <property type="term" value="F:4 iron, 4 sulfur cluster binding"/>
    <property type="evidence" value="ECO:0007669"/>
    <property type="project" value="UniProtKB-KW"/>
</dbReference>
<evidence type="ECO:0000256" key="1">
    <source>
        <dbReference type="ARBA" id="ARBA00001966"/>
    </source>
</evidence>
<evidence type="ECO:0000259" key="12">
    <source>
        <dbReference type="Pfam" id="PF16803"/>
    </source>
</evidence>
<feature type="binding site" evidence="9">
    <location>
        <position position="262"/>
    </location>
    <ligand>
        <name>[2Fe-2S] cluster</name>
        <dbReference type="ChEBI" id="CHEBI:190135"/>
    </ligand>
</feature>
<evidence type="ECO:0000256" key="3">
    <source>
        <dbReference type="ARBA" id="ARBA00022485"/>
    </source>
</evidence>
<dbReference type="PANTHER" id="PTHR13273:SF14">
    <property type="entry name" value="ANAMORSIN"/>
    <property type="match status" value="1"/>
</dbReference>
<keyword evidence="7 9" id="KW-0411">Iron-sulfur</keyword>